<dbReference type="GO" id="GO:0004518">
    <property type="term" value="F:nuclease activity"/>
    <property type="evidence" value="ECO:0007669"/>
    <property type="project" value="UniProtKB-KW"/>
</dbReference>
<dbReference type="PANTHER" id="PTHR22930:SF85">
    <property type="entry name" value="GH03217P-RELATED"/>
    <property type="match status" value="1"/>
</dbReference>
<dbReference type="InterPro" id="IPR045249">
    <property type="entry name" value="HARBI1-like"/>
</dbReference>
<dbReference type="PANTHER" id="PTHR22930">
    <property type="match status" value="1"/>
</dbReference>
<evidence type="ECO:0000259" key="8">
    <source>
        <dbReference type="Pfam" id="PF13359"/>
    </source>
</evidence>
<dbReference type="EMBL" id="BFEA01000071">
    <property type="protein sequence ID" value="GBG66250.1"/>
    <property type="molecule type" value="Genomic_DNA"/>
</dbReference>
<comment type="cofactor">
    <cofactor evidence="1">
        <name>a divalent metal cation</name>
        <dbReference type="ChEBI" id="CHEBI:60240"/>
    </cofactor>
</comment>
<sequence>MEGPQVLSIADDANNEYFHDKLRMTRTVFNDIVAACSPFLQRRLTHYRKPLQPDHIVAYALYRWAPGETFESSTSSFGIGRSSSIKAVQDVTNAILAAFPEKIAIPSGRRLLQVMRAFSRKGFPNCFGAIDCTHIYVDKPANVPSEKYFDRKQQFSVVAQVVVDLDMRVIDIFVGYPGCVHDQRVLRNSSLIRRAEAGEIFNADPIVLPGGVRTTGYLLGDNGYAPRTWIVVSYGGSEQAGDVAQFDTRQKTTRGVVERAFGRLKGMWRLFLRHHKTNMNNLPQQFVAVCMIHNLLLEDGVAFDEGLFVDRDGDRNPIPIDLGLQDLSHLASQANATEAALALCDGLRMLNE</sequence>
<protein>
    <recommendedName>
        <fullName evidence="8">DDE Tnp4 domain-containing protein</fullName>
    </recommendedName>
</protein>
<evidence type="ECO:0000313" key="9">
    <source>
        <dbReference type="EMBL" id="GBG66250.1"/>
    </source>
</evidence>
<evidence type="ECO:0000256" key="7">
    <source>
        <dbReference type="ARBA" id="ARBA00023242"/>
    </source>
</evidence>
<dbReference type="GO" id="GO:0016787">
    <property type="term" value="F:hydrolase activity"/>
    <property type="evidence" value="ECO:0007669"/>
    <property type="project" value="UniProtKB-KW"/>
</dbReference>
<comment type="subcellular location">
    <subcellularLocation>
        <location evidence="2">Nucleus</location>
    </subcellularLocation>
</comment>
<dbReference type="OMA" id="MINSEQD"/>
<accession>A0A388K875</accession>
<dbReference type="Proteomes" id="UP000265515">
    <property type="component" value="Unassembled WGS sequence"/>
</dbReference>
<proteinExistence type="inferred from homology"/>
<dbReference type="InterPro" id="IPR027806">
    <property type="entry name" value="HARBI1_dom"/>
</dbReference>
<keyword evidence="7" id="KW-0539">Nucleus</keyword>
<reference evidence="9 10" key="1">
    <citation type="journal article" date="2018" name="Cell">
        <title>The Chara Genome: Secondary Complexity and Implications for Plant Terrestrialization.</title>
        <authorList>
            <person name="Nishiyama T."/>
            <person name="Sakayama H."/>
            <person name="Vries J.D."/>
            <person name="Buschmann H."/>
            <person name="Saint-Marcoux D."/>
            <person name="Ullrich K.K."/>
            <person name="Haas F.B."/>
            <person name="Vanderstraeten L."/>
            <person name="Becker D."/>
            <person name="Lang D."/>
            <person name="Vosolsobe S."/>
            <person name="Rombauts S."/>
            <person name="Wilhelmsson P.K.I."/>
            <person name="Janitza P."/>
            <person name="Kern R."/>
            <person name="Heyl A."/>
            <person name="Rumpler F."/>
            <person name="Villalobos L.I.A.C."/>
            <person name="Clay J.M."/>
            <person name="Skokan R."/>
            <person name="Toyoda A."/>
            <person name="Suzuki Y."/>
            <person name="Kagoshima H."/>
            <person name="Schijlen E."/>
            <person name="Tajeshwar N."/>
            <person name="Catarino B."/>
            <person name="Hetherington A.J."/>
            <person name="Saltykova A."/>
            <person name="Bonnot C."/>
            <person name="Breuninger H."/>
            <person name="Symeonidi A."/>
            <person name="Radhakrishnan G.V."/>
            <person name="Van Nieuwerburgh F."/>
            <person name="Deforce D."/>
            <person name="Chang C."/>
            <person name="Karol K.G."/>
            <person name="Hedrich R."/>
            <person name="Ulvskov P."/>
            <person name="Glockner G."/>
            <person name="Delwiche C.F."/>
            <person name="Petrasek J."/>
            <person name="Van de Peer Y."/>
            <person name="Friml J."/>
            <person name="Beilby M."/>
            <person name="Dolan L."/>
            <person name="Kohara Y."/>
            <person name="Sugano S."/>
            <person name="Fujiyama A."/>
            <person name="Delaux P.-M."/>
            <person name="Quint M."/>
            <person name="TheiBen G."/>
            <person name="Hagemann M."/>
            <person name="Harholt J."/>
            <person name="Dunand C."/>
            <person name="Zachgo S."/>
            <person name="Langdale J."/>
            <person name="Maumus F."/>
            <person name="Straeten D.V.D."/>
            <person name="Gould S.B."/>
            <person name="Rensing S.A."/>
        </authorList>
    </citation>
    <scope>NUCLEOTIDE SEQUENCE [LARGE SCALE GENOMIC DNA]</scope>
    <source>
        <strain evidence="9 10">S276</strain>
    </source>
</reference>
<evidence type="ECO:0000313" key="10">
    <source>
        <dbReference type="Proteomes" id="UP000265515"/>
    </source>
</evidence>
<dbReference type="OrthoDB" id="2668416at2759"/>
<dbReference type="Gramene" id="GBG66250">
    <property type="protein sequence ID" value="GBG66250"/>
    <property type="gene ID" value="CBR_g57852"/>
</dbReference>
<organism evidence="9 10">
    <name type="scientific">Chara braunii</name>
    <name type="common">Braun's stonewort</name>
    <dbReference type="NCBI Taxonomy" id="69332"/>
    <lineage>
        <taxon>Eukaryota</taxon>
        <taxon>Viridiplantae</taxon>
        <taxon>Streptophyta</taxon>
        <taxon>Charophyceae</taxon>
        <taxon>Charales</taxon>
        <taxon>Characeae</taxon>
        <taxon>Chara</taxon>
    </lineage>
</organism>
<name>A0A388K875_CHABU</name>
<keyword evidence="4" id="KW-0540">Nuclease</keyword>
<evidence type="ECO:0000256" key="1">
    <source>
        <dbReference type="ARBA" id="ARBA00001968"/>
    </source>
</evidence>
<dbReference type="GO" id="GO:0005634">
    <property type="term" value="C:nucleus"/>
    <property type="evidence" value="ECO:0007669"/>
    <property type="project" value="UniProtKB-SubCell"/>
</dbReference>
<keyword evidence="5" id="KW-0479">Metal-binding</keyword>
<feature type="domain" description="DDE Tnp4" evidence="8">
    <location>
        <begin position="130"/>
        <end position="294"/>
    </location>
</feature>
<dbReference type="GO" id="GO:0046872">
    <property type="term" value="F:metal ion binding"/>
    <property type="evidence" value="ECO:0007669"/>
    <property type="project" value="UniProtKB-KW"/>
</dbReference>
<evidence type="ECO:0000256" key="3">
    <source>
        <dbReference type="ARBA" id="ARBA00006958"/>
    </source>
</evidence>
<keyword evidence="6" id="KW-0378">Hydrolase</keyword>
<comment type="similarity">
    <text evidence="3">Belongs to the HARBI1 family.</text>
</comment>
<comment type="caution">
    <text evidence="9">The sequence shown here is derived from an EMBL/GenBank/DDBJ whole genome shotgun (WGS) entry which is preliminary data.</text>
</comment>
<evidence type="ECO:0000256" key="6">
    <source>
        <dbReference type="ARBA" id="ARBA00022801"/>
    </source>
</evidence>
<dbReference type="AlphaFoldDB" id="A0A388K875"/>
<gene>
    <name evidence="9" type="ORF">CBR_g57852</name>
</gene>
<evidence type="ECO:0000256" key="2">
    <source>
        <dbReference type="ARBA" id="ARBA00004123"/>
    </source>
</evidence>
<evidence type="ECO:0000256" key="5">
    <source>
        <dbReference type="ARBA" id="ARBA00022723"/>
    </source>
</evidence>
<keyword evidence="10" id="KW-1185">Reference proteome</keyword>
<evidence type="ECO:0000256" key="4">
    <source>
        <dbReference type="ARBA" id="ARBA00022722"/>
    </source>
</evidence>
<dbReference type="Pfam" id="PF13359">
    <property type="entry name" value="DDE_Tnp_4"/>
    <property type="match status" value="1"/>
</dbReference>